<dbReference type="PROSITE" id="PS50850">
    <property type="entry name" value="MFS"/>
    <property type="match status" value="1"/>
</dbReference>
<feature type="transmembrane region" description="Helical" evidence="6">
    <location>
        <begin position="49"/>
        <end position="73"/>
    </location>
</feature>
<dbReference type="InterPro" id="IPR011701">
    <property type="entry name" value="MFS"/>
</dbReference>
<keyword evidence="8" id="KW-1185">Reference proteome</keyword>
<proteinExistence type="predicted"/>
<evidence type="ECO:0000256" key="2">
    <source>
        <dbReference type="ARBA" id="ARBA00022692"/>
    </source>
</evidence>
<evidence type="ECO:0000256" key="4">
    <source>
        <dbReference type="ARBA" id="ARBA00023136"/>
    </source>
</evidence>
<dbReference type="GO" id="GO:0022857">
    <property type="term" value="F:transmembrane transporter activity"/>
    <property type="evidence" value="ECO:0007669"/>
    <property type="project" value="InterPro"/>
</dbReference>
<dbReference type="PANTHER" id="PTHR11662">
    <property type="entry name" value="SOLUTE CARRIER FAMILY 17"/>
    <property type="match status" value="1"/>
</dbReference>
<evidence type="ECO:0000256" key="1">
    <source>
        <dbReference type="ARBA" id="ARBA00004141"/>
    </source>
</evidence>
<keyword evidence="2 6" id="KW-0812">Transmembrane</keyword>
<keyword evidence="4 6" id="KW-0472">Membrane</keyword>
<comment type="subcellular location">
    <subcellularLocation>
        <location evidence="1">Membrane</location>
        <topology evidence="1">Multi-pass membrane protein</topology>
    </subcellularLocation>
</comment>
<feature type="compositionally biased region" description="Basic and acidic residues" evidence="5">
    <location>
        <begin position="1"/>
        <end position="14"/>
    </location>
</feature>
<feature type="transmembrane region" description="Helical" evidence="6">
    <location>
        <begin position="298"/>
        <end position="320"/>
    </location>
</feature>
<dbReference type="InterPro" id="IPR050382">
    <property type="entry name" value="MFS_Na/Anion_cotransporter"/>
</dbReference>
<feature type="transmembrane region" description="Helical" evidence="6">
    <location>
        <begin position="240"/>
        <end position="261"/>
    </location>
</feature>
<dbReference type="FunFam" id="1.20.1250.20:FF:000532">
    <property type="entry name" value="SLC (SoLute Carrier) homolog"/>
    <property type="match status" value="1"/>
</dbReference>
<evidence type="ECO:0000313" key="8">
    <source>
        <dbReference type="Proteomes" id="UP000504606"/>
    </source>
</evidence>
<dbReference type="GO" id="GO:0016020">
    <property type="term" value="C:membrane"/>
    <property type="evidence" value="ECO:0007669"/>
    <property type="project" value="UniProtKB-SubCell"/>
</dbReference>
<dbReference type="InterPro" id="IPR020846">
    <property type="entry name" value="MFS_dom"/>
</dbReference>
<protein>
    <submittedName>
        <fullName evidence="9">Sialin-like</fullName>
    </submittedName>
</protein>
<feature type="domain" description="Major facilitator superfamily (MFS) profile" evidence="7">
    <location>
        <begin position="50"/>
        <end position="419"/>
    </location>
</feature>
<dbReference type="OrthoDB" id="2985014at2759"/>
<feature type="transmembrane region" description="Helical" evidence="6">
    <location>
        <begin position="340"/>
        <end position="364"/>
    </location>
</feature>
<dbReference type="RefSeq" id="XP_052132347.1">
    <property type="nucleotide sequence ID" value="XM_052276387.1"/>
</dbReference>
<dbReference type="GeneID" id="113205257"/>
<evidence type="ECO:0000256" key="6">
    <source>
        <dbReference type="SAM" id="Phobius"/>
    </source>
</evidence>
<evidence type="ECO:0000313" key="9">
    <source>
        <dbReference type="RefSeq" id="XP_052132347.1"/>
    </source>
</evidence>
<sequence>MPGPRRGEDGEKTPLLRKQGRRSRRSSRKEQQRIPKQQSFVREWVPQRYVFAIMGMLGMINCFTMRACLNVAITRMTPPPNTSTASLEDSCPFEAVSGPASNISTVHQEYRFNWDSEAIGLVLGSFYIGYILTHIPGGVIADRFGGKHTLGFGVLITAICTFLTPWACEVGDVAGAVVVRIIMGLGEGVTFPAIFVLLAKWAPKQERNLIGTIVLAGPQVGTLVGNALSGHLLQLYDWITVFYVYGALGLAWYFFWLILCYSEPSDHPFISDKELIYLNENVTGAQEDKEKQHASTPWVPMLSSLPVLALILTEVGHDWGFYTMITDLPKYMSDVQHFNIASNGMLSALPFLCMWISSMLLSALGDFITKQQVMSNTLLRKVFTTIGKESSRRYLYPFFLEIYSVNCGSRAPGRLRDSR</sequence>
<evidence type="ECO:0000256" key="3">
    <source>
        <dbReference type="ARBA" id="ARBA00022989"/>
    </source>
</evidence>
<dbReference type="InterPro" id="IPR036259">
    <property type="entry name" value="MFS_trans_sf"/>
</dbReference>
<feature type="transmembrane region" description="Helical" evidence="6">
    <location>
        <begin position="173"/>
        <end position="197"/>
    </location>
</feature>
<gene>
    <name evidence="9" type="primary">LOC113205257</name>
</gene>
<evidence type="ECO:0000259" key="7">
    <source>
        <dbReference type="PROSITE" id="PS50850"/>
    </source>
</evidence>
<dbReference type="AlphaFoldDB" id="A0A9C6XB23"/>
<feature type="transmembrane region" description="Helical" evidence="6">
    <location>
        <begin position="209"/>
        <end position="228"/>
    </location>
</feature>
<dbReference type="SUPFAM" id="SSF103473">
    <property type="entry name" value="MFS general substrate transporter"/>
    <property type="match status" value="1"/>
</dbReference>
<dbReference type="Pfam" id="PF07690">
    <property type="entry name" value="MFS_1"/>
    <property type="match status" value="1"/>
</dbReference>
<dbReference type="GO" id="GO:0006820">
    <property type="term" value="P:monoatomic anion transport"/>
    <property type="evidence" value="ECO:0007669"/>
    <property type="project" value="TreeGrafter"/>
</dbReference>
<reference evidence="9" key="1">
    <citation type="journal article" date="2018" name="Proc. Natl. Acad. Sci. U.S.A.">
        <title>Phylogenomics and the evolution of hemipteroid insects.</title>
        <authorList>
            <person name="Johnson K.P."/>
            <person name="Dietrich C.H."/>
            <person name="Friedrich F."/>
            <person name="Beutel R.G."/>
            <person name="Wipfler B."/>
            <person name="Peters R.S."/>
            <person name="Allen J.M."/>
            <person name="Petersen M."/>
            <person name="Donath A."/>
            <person name="Walden K.K."/>
            <person name="Kozlov A.M."/>
            <person name="Podsiadlowski L."/>
            <person name="Mayer C."/>
            <person name="Meusemann K."/>
            <person name="Vasilikopoulos A."/>
            <person name="Waterhouse R.M."/>
            <person name="Cameron S.L."/>
            <person name="Weirauch C."/>
            <person name="Swanson D.R."/>
            <person name="Percy D.M."/>
            <person name="Hardy N.B."/>
            <person name="Terry I."/>
            <person name="Liu S."/>
            <person name="Zhou X."/>
            <person name="Misof B."/>
            <person name="Robertson H.M."/>
            <person name="Yoshizawa K."/>
        </authorList>
    </citation>
    <scope>NUCLEOTIDE SEQUENCE</scope>
    <source>
        <tissue evidence="9">Whole organism</tissue>
    </source>
</reference>
<organism evidence="8 9">
    <name type="scientific">Frankliniella occidentalis</name>
    <name type="common">Western flower thrips</name>
    <name type="synonym">Euthrips occidentalis</name>
    <dbReference type="NCBI Taxonomy" id="133901"/>
    <lineage>
        <taxon>Eukaryota</taxon>
        <taxon>Metazoa</taxon>
        <taxon>Ecdysozoa</taxon>
        <taxon>Arthropoda</taxon>
        <taxon>Hexapoda</taxon>
        <taxon>Insecta</taxon>
        <taxon>Pterygota</taxon>
        <taxon>Neoptera</taxon>
        <taxon>Paraneoptera</taxon>
        <taxon>Thysanoptera</taxon>
        <taxon>Terebrantia</taxon>
        <taxon>Thripoidea</taxon>
        <taxon>Thripidae</taxon>
        <taxon>Frankliniella</taxon>
    </lineage>
</organism>
<feature type="transmembrane region" description="Helical" evidence="6">
    <location>
        <begin position="149"/>
        <end position="167"/>
    </location>
</feature>
<keyword evidence="3 6" id="KW-1133">Transmembrane helix</keyword>
<name>A0A9C6XB23_FRAOC</name>
<dbReference type="Proteomes" id="UP000504606">
    <property type="component" value="Unplaced"/>
</dbReference>
<dbReference type="Gene3D" id="1.20.1250.20">
    <property type="entry name" value="MFS general substrate transporter like domains"/>
    <property type="match status" value="1"/>
</dbReference>
<dbReference type="KEGG" id="foc:113205257"/>
<reference evidence="9" key="2">
    <citation type="submission" date="2025-08" db="UniProtKB">
        <authorList>
            <consortium name="RefSeq"/>
        </authorList>
    </citation>
    <scope>IDENTIFICATION</scope>
    <source>
        <tissue evidence="9">Whole organism</tissue>
    </source>
</reference>
<feature type="region of interest" description="Disordered" evidence="5">
    <location>
        <begin position="1"/>
        <end position="37"/>
    </location>
</feature>
<dbReference type="PANTHER" id="PTHR11662:SF415">
    <property type="entry name" value="AT30085P-RELATED"/>
    <property type="match status" value="1"/>
</dbReference>
<feature type="compositionally biased region" description="Basic residues" evidence="5">
    <location>
        <begin position="18"/>
        <end position="27"/>
    </location>
</feature>
<accession>A0A9C6XB23</accession>
<evidence type="ECO:0000256" key="5">
    <source>
        <dbReference type="SAM" id="MobiDB-lite"/>
    </source>
</evidence>
<feature type="transmembrane region" description="Helical" evidence="6">
    <location>
        <begin position="118"/>
        <end position="137"/>
    </location>
</feature>